<gene>
    <name evidence="2" type="ORF">CLUP02_02318</name>
</gene>
<accession>A0A9Q8SFQ6</accession>
<evidence type="ECO:0000313" key="2">
    <source>
        <dbReference type="EMBL" id="UQC75662.1"/>
    </source>
</evidence>
<proteinExistence type="predicted"/>
<keyword evidence="1" id="KW-1133">Transmembrane helix</keyword>
<keyword evidence="1" id="KW-0812">Transmembrane</keyword>
<dbReference type="KEGG" id="clup:CLUP02_02318"/>
<sequence length="89" mass="10115">MQSKQKPRPTPEWLRVFLLSLVSSFVSSLILLSFTVQFRGVGRDGKDGTDTWTIVDCRQEKLPVTNVWGRITRPPPYNIMTESLAPSHV</sequence>
<keyword evidence="3" id="KW-1185">Reference proteome</keyword>
<evidence type="ECO:0000313" key="3">
    <source>
        <dbReference type="Proteomes" id="UP000830671"/>
    </source>
</evidence>
<organism evidence="2 3">
    <name type="scientific">Colletotrichum lupini</name>
    <dbReference type="NCBI Taxonomy" id="145971"/>
    <lineage>
        <taxon>Eukaryota</taxon>
        <taxon>Fungi</taxon>
        <taxon>Dikarya</taxon>
        <taxon>Ascomycota</taxon>
        <taxon>Pezizomycotina</taxon>
        <taxon>Sordariomycetes</taxon>
        <taxon>Hypocreomycetidae</taxon>
        <taxon>Glomerellales</taxon>
        <taxon>Glomerellaceae</taxon>
        <taxon>Colletotrichum</taxon>
        <taxon>Colletotrichum acutatum species complex</taxon>
    </lineage>
</organism>
<reference evidence="2" key="1">
    <citation type="journal article" date="2021" name="Mol. Plant Microbe Interact.">
        <title>Complete Genome Sequence of the Plant-Pathogenic Fungus Colletotrichum lupini.</title>
        <authorList>
            <person name="Baroncelli R."/>
            <person name="Pensec F."/>
            <person name="Da Lio D."/>
            <person name="Boufleur T."/>
            <person name="Vicente I."/>
            <person name="Sarrocco S."/>
            <person name="Picot A."/>
            <person name="Baraldi E."/>
            <person name="Sukno S."/>
            <person name="Thon M."/>
            <person name="Le Floch G."/>
        </authorList>
    </citation>
    <scope>NUCLEOTIDE SEQUENCE</scope>
    <source>
        <strain evidence="2">IMI 504893</strain>
    </source>
</reference>
<feature type="transmembrane region" description="Helical" evidence="1">
    <location>
        <begin position="13"/>
        <end position="36"/>
    </location>
</feature>
<dbReference type="AlphaFoldDB" id="A0A9Q8SFQ6"/>
<dbReference type="Proteomes" id="UP000830671">
    <property type="component" value="Chromosome 1"/>
</dbReference>
<dbReference type="RefSeq" id="XP_049137307.1">
    <property type="nucleotide sequence ID" value="XM_049281350.1"/>
</dbReference>
<name>A0A9Q8SFQ6_9PEZI</name>
<dbReference type="GeneID" id="73336360"/>
<dbReference type="EMBL" id="CP019471">
    <property type="protein sequence ID" value="UQC75662.1"/>
    <property type="molecule type" value="Genomic_DNA"/>
</dbReference>
<evidence type="ECO:0000256" key="1">
    <source>
        <dbReference type="SAM" id="Phobius"/>
    </source>
</evidence>
<keyword evidence="1" id="KW-0472">Membrane</keyword>
<protein>
    <submittedName>
        <fullName evidence="2">Uncharacterized protein</fullName>
    </submittedName>
</protein>